<dbReference type="InterPro" id="IPR050344">
    <property type="entry name" value="Peptidase_M1_aminopeptidases"/>
</dbReference>
<dbReference type="SUPFAM" id="SSF55486">
    <property type="entry name" value="Metalloproteases ('zincins'), catalytic domain"/>
    <property type="match status" value="1"/>
</dbReference>
<dbReference type="InterPro" id="IPR014782">
    <property type="entry name" value="Peptidase_M1_dom"/>
</dbReference>
<dbReference type="CDD" id="cd09603">
    <property type="entry name" value="M1_APN_like"/>
    <property type="match status" value="1"/>
</dbReference>
<dbReference type="SUPFAM" id="SSF63737">
    <property type="entry name" value="Leukotriene A4 hydrolase N-terminal domain"/>
    <property type="match status" value="1"/>
</dbReference>
<dbReference type="EMBL" id="JAMWYS010000028">
    <property type="protein sequence ID" value="MCO4292755.1"/>
    <property type="molecule type" value="Genomic_DNA"/>
</dbReference>
<proteinExistence type="predicted"/>
<dbReference type="InterPro" id="IPR027268">
    <property type="entry name" value="Peptidase_M4/M1_CTD_sf"/>
</dbReference>
<gene>
    <name evidence="2" type="ORF">NF867_07770</name>
</gene>
<dbReference type="GO" id="GO:0043171">
    <property type="term" value="P:peptide catabolic process"/>
    <property type="evidence" value="ECO:0007669"/>
    <property type="project" value="TreeGrafter"/>
</dbReference>
<accession>A0A9X2F222</accession>
<dbReference type="Pfam" id="PF01433">
    <property type="entry name" value="Peptidase_M1"/>
    <property type="match status" value="1"/>
</dbReference>
<evidence type="ECO:0000313" key="3">
    <source>
        <dbReference type="Proteomes" id="UP001155182"/>
    </source>
</evidence>
<comment type="caution">
    <text evidence="2">The sequence shown here is derived from an EMBL/GenBank/DDBJ whole genome shotgun (WGS) entry which is preliminary data.</text>
</comment>
<feature type="domain" description="Peptidase M1 membrane alanine aminopeptidase" evidence="1">
    <location>
        <begin position="259"/>
        <end position="461"/>
    </location>
</feature>
<dbReference type="GO" id="GO:0016020">
    <property type="term" value="C:membrane"/>
    <property type="evidence" value="ECO:0007669"/>
    <property type="project" value="TreeGrafter"/>
</dbReference>
<keyword evidence="3" id="KW-1185">Reference proteome</keyword>
<dbReference type="GO" id="GO:0008270">
    <property type="term" value="F:zinc ion binding"/>
    <property type="evidence" value="ECO:0007669"/>
    <property type="project" value="InterPro"/>
</dbReference>
<dbReference type="Gene3D" id="1.10.390.10">
    <property type="entry name" value="Neutral Protease Domain 2"/>
    <property type="match status" value="1"/>
</dbReference>
<dbReference type="PANTHER" id="PTHR11533">
    <property type="entry name" value="PROTEASE M1 ZINC METALLOPROTEASE"/>
    <property type="match status" value="1"/>
</dbReference>
<dbReference type="Gene3D" id="2.60.40.1730">
    <property type="entry name" value="tricorn interacting facor f3 domain"/>
    <property type="match status" value="1"/>
</dbReference>
<dbReference type="RefSeq" id="WP_252587247.1">
    <property type="nucleotide sequence ID" value="NZ_JAMWYS010000028.1"/>
</dbReference>
<evidence type="ECO:0000313" key="2">
    <source>
        <dbReference type="EMBL" id="MCO4292755.1"/>
    </source>
</evidence>
<dbReference type="GO" id="GO:0070006">
    <property type="term" value="F:metalloaminopeptidase activity"/>
    <property type="evidence" value="ECO:0007669"/>
    <property type="project" value="TreeGrafter"/>
</dbReference>
<dbReference type="GO" id="GO:0042277">
    <property type="term" value="F:peptide binding"/>
    <property type="evidence" value="ECO:0007669"/>
    <property type="project" value="TreeGrafter"/>
</dbReference>
<dbReference type="GO" id="GO:0005737">
    <property type="term" value="C:cytoplasm"/>
    <property type="evidence" value="ECO:0007669"/>
    <property type="project" value="TreeGrafter"/>
</dbReference>
<reference evidence="2" key="1">
    <citation type="submission" date="2022-06" db="EMBL/GenBank/DDBJ databases">
        <title>Solitalea sp. MAHUQ-68 isolated from rhizospheric soil.</title>
        <authorList>
            <person name="Huq M.A."/>
        </authorList>
    </citation>
    <scope>NUCLEOTIDE SEQUENCE</scope>
    <source>
        <strain evidence="2">MAHUQ-68</strain>
    </source>
</reference>
<dbReference type="InterPro" id="IPR042097">
    <property type="entry name" value="Aminopeptidase_N-like_N_sf"/>
</dbReference>
<evidence type="ECO:0000259" key="1">
    <source>
        <dbReference type="Pfam" id="PF01433"/>
    </source>
</evidence>
<dbReference type="GO" id="GO:0005615">
    <property type="term" value="C:extracellular space"/>
    <property type="evidence" value="ECO:0007669"/>
    <property type="project" value="TreeGrafter"/>
</dbReference>
<dbReference type="Proteomes" id="UP001155182">
    <property type="component" value="Unassembled WGS sequence"/>
</dbReference>
<protein>
    <submittedName>
        <fullName evidence="2">M1 family metallopeptidase</fullName>
    </submittedName>
</protein>
<name>A0A9X2F222_9SPHI</name>
<sequence length="537" mass="61606">MAALLCGSALGANAQLMDNHKHFTRADTLRGTLSPERSCYDVSFYHLDIKIDPSTKSIEGYNDIRFKTVKEFKRMQVDLFQNMKVDKIVWNNHELKYTREFGAVFIDFPEKVAAGTTQTLRFYYSGNPIVAKRAPWDGGFVWTKDKAGDTWAGVACQGTGASLWWPNKDHQSDEPDSMMISIAVPSDLMNVSNGRLRSVVDQKNGFTQYNWFVSNPINNYDVTVNIGKFEHFSDKHNSLDLDYYVLRENVDKAKQQFKQVKPMLTCFENRFGPYPFYEDGYKLIETPYLGMEHQSAVAYGNKYKNGYLGNDLTGTGVGNKFDFIIIHESGHEWFGNSVTSKDIADMWIHEGFTNYSEALFVECEYGYADYLTYENGYKNKVANDKPIIGPYGVNEEGSGDMYYKGGLMLHTLRSILGDETFFVIVKGIQTKFKHQTVTTDDIINYFNKRSGKDLTKIFYQYLKYTNIPKLELKEENGKVLYRWKADVPGFDMPVKVSYEANKWKVINPTPEWQQLPDGGLSKIKVAEDLFYIDVKKL</sequence>
<dbReference type="AlphaFoldDB" id="A0A9X2F222"/>
<organism evidence="2 3">
    <name type="scientific">Solitalea agri</name>
    <dbReference type="NCBI Taxonomy" id="2953739"/>
    <lineage>
        <taxon>Bacteria</taxon>
        <taxon>Pseudomonadati</taxon>
        <taxon>Bacteroidota</taxon>
        <taxon>Sphingobacteriia</taxon>
        <taxon>Sphingobacteriales</taxon>
        <taxon>Sphingobacteriaceae</taxon>
        <taxon>Solitalea</taxon>
    </lineage>
</organism>
<dbReference type="PANTHER" id="PTHR11533:SF174">
    <property type="entry name" value="PUROMYCIN-SENSITIVE AMINOPEPTIDASE-RELATED"/>
    <property type="match status" value="1"/>
</dbReference>